<keyword evidence="2" id="KW-0808">Transferase</keyword>
<dbReference type="Proteomes" id="UP000075442">
    <property type="component" value="Unassembled WGS sequence"/>
</dbReference>
<sequence length="55" mass="6125">MEVFESLKANLVGKNARIVLPEGEEPRILQATKRLVKETEVIPVLLGNPEKLNLS</sequence>
<dbReference type="PATRIC" id="fig|28037.235.peg.277"/>
<protein>
    <submittedName>
        <fullName evidence="2">Phosphate acetyltransferase</fullName>
        <ecNumber evidence="2">2.3.1.8</ecNumber>
    </submittedName>
</protein>
<gene>
    <name evidence="2" type="ORF">SMIM3I_01078</name>
</gene>
<evidence type="ECO:0000313" key="2">
    <source>
        <dbReference type="EMBL" id="KYF38148.1"/>
    </source>
</evidence>
<keyword evidence="2" id="KW-0012">Acyltransferase</keyword>
<reference evidence="2 3" key="1">
    <citation type="submission" date="2016-01" db="EMBL/GenBank/DDBJ databases">
        <title>Highly variable Streptococcus oralis 1 are common among viridans streptococci isolated from primates.</title>
        <authorList>
            <person name="Denapaite D."/>
            <person name="Rieger M."/>
            <person name="Koendgen S."/>
            <person name="Brueckner R."/>
            <person name="Ochigava I."/>
            <person name="Kappeler P."/>
            <person name="Maetz-Rensing K."/>
            <person name="Leendertz F."/>
        </authorList>
    </citation>
    <scope>NUCLEOTIDE SEQUENCE [LARGE SCALE GENOMIC DNA]</scope>
    <source>
        <strain evidence="2 3">M3-1</strain>
    </source>
</reference>
<evidence type="ECO:0000313" key="3">
    <source>
        <dbReference type="Proteomes" id="UP000075442"/>
    </source>
</evidence>
<proteinExistence type="predicted"/>
<dbReference type="Gene3D" id="3.40.50.10950">
    <property type="match status" value="1"/>
</dbReference>
<organism evidence="2 3">
    <name type="scientific">Streptococcus mitis</name>
    <dbReference type="NCBI Taxonomy" id="28037"/>
    <lineage>
        <taxon>Bacteria</taxon>
        <taxon>Bacillati</taxon>
        <taxon>Bacillota</taxon>
        <taxon>Bacilli</taxon>
        <taxon>Lactobacillales</taxon>
        <taxon>Streptococcaceae</taxon>
        <taxon>Streptococcus</taxon>
        <taxon>Streptococcus mitis group</taxon>
    </lineage>
</organism>
<dbReference type="InterPro" id="IPR042113">
    <property type="entry name" value="P_AcTrfase_dom1"/>
</dbReference>
<evidence type="ECO:0000259" key="1">
    <source>
        <dbReference type="Pfam" id="PF01515"/>
    </source>
</evidence>
<dbReference type="InterPro" id="IPR002505">
    <property type="entry name" value="PTA_PTB"/>
</dbReference>
<dbReference type="EC" id="2.3.1.8" evidence="2"/>
<accession>A0A150NXH8</accession>
<dbReference type="SUPFAM" id="SSF53659">
    <property type="entry name" value="Isocitrate/Isopropylmalate dehydrogenase-like"/>
    <property type="match status" value="1"/>
</dbReference>
<dbReference type="AlphaFoldDB" id="A0A150NXH8"/>
<dbReference type="EMBL" id="LROU01000010">
    <property type="protein sequence ID" value="KYF38148.1"/>
    <property type="molecule type" value="Genomic_DNA"/>
</dbReference>
<dbReference type="Pfam" id="PF01515">
    <property type="entry name" value="PTA_PTB"/>
    <property type="match status" value="1"/>
</dbReference>
<dbReference type="GO" id="GO:0008959">
    <property type="term" value="F:phosphate acetyltransferase activity"/>
    <property type="evidence" value="ECO:0007669"/>
    <property type="project" value="UniProtKB-EC"/>
</dbReference>
<name>A0A150NXH8_STRMT</name>
<feature type="domain" description="Phosphate acetyl/butaryl transferase" evidence="1">
    <location>
        <begin position="4"/>
        <end position="52"/>
    </location>
</feature>
<comment type="caution">
    <text evidence="2">The sequence shown here is derived from an EMBL/GenBank/DDBJ whole genome shotgun (WGS) entry which is preliminary data.</text>
</comment>